<evidence type="ECO:0000256" key="1">
    <source>
        <dbReference type="SAM" id="MobiDB-lite"/>
    </source>
</evidence>
<sequence>MDFVNVKIAKECGFVTKRACVWLYDEHLPFRDFVDNCANLVAHKQDRIVRKFVDMTKKEFGAEIRDANQRDEEVAKVNREIKEAIVRQGKFSTPVKKVVDTDMDRIIRHGVRVPKTFDASVRSALNTHLKRGLVANTLEPADYTQYGVRVSDSIQTKMTDFYEAVTISEDPDDDHPQLPETATDEDLPAPPYHLGPTPGLGPGNLPGSTLGPTGSDDVHSTLSGARGSQSVSARLDAAPGPGNSICSSATSPNPVAGVDGLDRSNFAGQQRPKTRMWVSESGSGSWYAESGATESGGPSGANRDPNSGPHGPGVFDTLQQARQLGSASTLASDGYRLVGKDQVDLHLPKDVLAAGAFLRLPPIEWQKPSDQAPE</sequence>
<name>A0A4V1IRJ4_9FUNG</name>
<feature type="compositionally biased region" description="Low complexity" evidence="1">
    <location>
        <begin position="205"/>
        <end position="214"/>
    </location>
</feature>
<organism evidence="2 3">
    <name type="scientific">Blyttiomyces helicus</name>
    <dbReference type="NCBI Taxonomy" id="388810"/>
    <lineage>
        <taxon>Eukaryota</taxon>
        <taxon>Fungi</taxon>
        <taxon>Fungi incertae sedis</taxon>
        <taxon>Chytridiomycota</taxon>
        <taxon>Chytridiomycota incertae sedis</taxon>
        <taxon>Chytridiomycetes</taxon>
        <taxon>Chytridiomycetes incertae sedis</taxon>
        <taxon>Blyttiomyces</taxon>
    </lineage>
</organism>
<feature type="region of interest" description="Disordered" evidence="1">
    <location>
        <begin position="168"/>
        <end position="314"/>
    </location>
</feature>
<keyword evidence="3" id="KW-1185">Reference proteome</keyword>
<dbReference type="EMBL" id="KZ995638">
    <property type="protein sequence ID" value="RKO90267.1"/>
    <property type="molecule type" value="Genomic_DNA"/>
</dbReference>
<feature type="compositionally biased region" description="Polar residues" evidence="1">
    <location>
        <begin position="220"/>
        <end position="232"/>
    </location>
</feature>
<evidence type="ECO:0000313" key="3">
    <source>
        <dbReference type="Proteomes" id="UP000269721"/>
    </source>
</evidence>
<accession>A0A4V1IRJ4</accession>
<feature type="non-terminal residue" evidence="2">
    <location>
        <position position="374"/>
    </location>
</feature>
<gene>
    <name evidence="2" type="ORF">BDK51DRAFT_49301</name>
</gene>
<proteinExistence type="predicted"/>
<protein>
    <submittedName>
        <fullName evidence="2">Uncharacterized protein</fullName>
    </submittedName>
</protein>
<evidence type="ECO:0000313" key="2">
    <source>
        <dbReference type="EMBL" id="RKO90267.1"/>
    </source>
</evidence>
<dbReference type="Proteomes" id="UP000269721">
    <property type="component" value="Unassembled WGS sequence"/>
</dbReference>
<dbReference type="AlphaFoldDB" id="A0A4V1IRJ4"/>
<reference evidence="3" key="1">
    <citation type="journal article" date="2018" name="Nat. Microbiol.">
        <title>Leveraging single-cell genomics to expand the fungal tree of life.</title>
        <authorList>
            <person name="Ahrendt S.R."/>
            <person name="Quandt C.A."/>
            <person name="Ciobanu D."/>
            <person name="Clum A."/>
            <person name="Salamov A."/>
            <person name="Andreopoulos B."/>
            <person name="Cheng J.F."/>
            <person name="Woyke T."/>
            <person name="Pelin A."/>
            <person name="Henrissat B."/>
            <person name="Reynolds N.K."/>
            <person name="Benny G.L."/>
            <person name="Smith M.E."/>
            <person name="James T.Y."/>
            <person name="Grigoriev I.V."/>
        </authorList>
    </citation>
    <scope>NUCLEOTIDE SEQUENCE [LARGE SCALE GENOMIC DNA]</scope>
</reference>
<feature type="compositionally biased region" description="Polar residues" evidence="1">
    <location>
        <begin position="244"/>
        <end position="253"/>
    </location>
</feature>